<dbReference type="AlphaFoldDB" id="A0A1A8XB39"/>
<dbReference type="EMBL" id="FLQV01002522">
    <property type="protein sequence ID" value="SBT01486.1"/>
    <property type="molecule type" value="Genomic_DNA"/>
</dbReference>
<name>A0A1A8XB39_PLAOA</name>
<sequence length="914" mass="107616">MTNKIFKSTSNDIKKKIKWKKHSIMNTNPITLWKDISSNRSRKKKNYHTNSVYIMKKRNKILLYYSCNSYGRIYLMTSSFNIRILIFIKKCIHIFLKKYWGNVTKEIATILVKALTNLHEMENKTIQIKKRYTYFYITKNGICRKNRITNEYFLKITGDIKKYILLFLSHCGIQGEFFSRFAMVKWGLLFTCDRKQVLHAYQDNTAKYSNSNLLTLMHFSSSYKLGEVALSERSITWRENYSTQDEERKGSFSCVSTPKKEKGAITISCIRLVFPFMLKKVRESAISAFNLCMCEGVLSASSPLYPHFIPTSSPLYPHFIPTLSPLHLHFIPTLSPLYPHFIPTSSPLYPHFIPTSSPLYPHFIPTSSPLYPHFIPTFAGLDSLEGTLIEAFLKSQKLERPQDKREKLISLIYNEKKRKKSSTKNAIKNFLYAYKCTHHIYLEKYKYQKNVYMNRIITTMEKRFLKRKINKFDDQVKVDYSFKNVCKYNKFLLRKISKKWKTKKKFLILKSRGTSGYLDSPDLVEALLSALVMSLRNAMRSGNLLRDNNTRVSNSYEKLVVFLLNRMIVLKKPKLNNVHYPLYFKFTLCINVLKYIFPRLYKMHVHILMYWKKIFRRNVGGGKTFRNYFDYLQSGQVNPHEHFSFAGLSSITGCSTGTGTKNSEIGKSTNVAHVGDVAVNRAQDDIAHFLNYPCISQTGYKYKLRDNNYYSFEDSFYFKKSDKYKNVVHHSMYDEYRYVQNSSHKLYSYLIYLCKRLVKKKKERRKKKRKIFLYNMNSQCGKKKSSLLRVQFRILSVKKMDLFHNHVIRIDINKDGSSNVNTFCFFVYSPFNVNKIVENGINAVSRSGVSTNEILRQSEQTFFKREIFLSLFLIKIILHKKIPTGFRLIPVCSEELNSIHHKIDMYLYLLRKLR</sequence>
<dbReference type="PANTHER" id="PTHR34999:SF2">
    <property type="match status" value="1"/>
</dbReference>
<accession>A0A1A8XB39</accession>
<evidence type="ECO:0000313" key="1">
    <source>
        <dbReference type="EMBL" id="SBT01486.1"/>
    </source>
</evidence>
<proteinExistence type="predicted"/>
<gene>
    <name evidence="1" type="ORF">POVCU1_067230</name>
</gene>
<organism evidence="1 2">
    <name type="scientific">Plasmodium ovale curtisi</name>
    <dbReference type="NCBI Taxonomy" id="864141"/>
    <lineage>
        <taxon>Eukaryota</taxon>
        <taxon>Sar</taxon>
        <taxon>Alveolata</taxon>
        <taxon>Apicomplexa</taxon>
        <taxon>Aconoidasida</taxon>
        <taxon>Haemosporida</taxon>
        <taxon>Plasmodiidae</taxon>
        <taxon>Plasmodium</taxon>
        <taxon>Plasmodium (Plasmodium)</taxon>
    </lineage>
</organism>
<evidence type="ECO:0000313" key="2">
    <source>
        <dbReference type="Proteomes" id="UP000078546"/>
    </source>
</evidence>
<dbReference type="PANTHER" id="PTHR34999">
    <property type="match status" value="1"/>
</dbReference>
<reference evidence="2" key="1">
    <citation type="submission" date="2016-05" db="EMBL/GenBank/DDBJ databases">
        <authorList>
            <person name="Naeem Raeece"/>
        </authorList>
    </citation>
    <scope>NUCLEOTIDE SEQUENCE [LARGE SCALE GENOMIC DNA]</scope>
</reference>
<protein>
    <submittedName>
        <fullName evidence="1">Uncharacterized protein</fullName>
    </submittedName>
</protein>
<dbReference type="Proteomes" id="UP000078546">
    <property type="component" value="Unassembled WGS sequence"/>
</dbReference>